<sequence>MKYLIAEFKEEDSDYNSKVLNYIKELNNIIINITFSAASHLQYANQLKLKEEQERIFN</sequence>
<proteinExistence type="predicted"/>
<dbReference type="AlphaFoldDB" id="A0A397UFG2"/>
<protein>
    <submittedName>
        <fullName evidence="1">Uncharacterized protein</fullName>
    </submittedName>
</protein>
<dbReference type="Proteomes" id="UP000266673">
    <property type="component" value="Unassembled WGS sequence"/>
</dbReference>
<keyword evidence="2" id="KW-1185">Reference proteome</keyword>
<name>A0A397UFG2_9GLOM</name>
<reference evidence="1 2" key="1">
    <citation type="submission" date="2018-06" db="EMBL/GenBank/DDBJ databases">
        <title>Comparative genomics reveals the genomic features of Rhizophagus irregularis, R. cerebriforme, R. diaphanum and Gigaspora rosea, and their symbiotic lifestyle signature.</title>
        <authorList>
            <person name="Morin E."/>
            <person name="San Clemente H."/>
            <person name="Chen E.C.H."/>
            <person name="De La Providencia I."/>
            <person name="Hainaut M."/>
            <person name="Kuo A."/>
            <person name="Kohler A."/>
            <person name="Murat C."/>
            <person name="Tang N."/>
            <person name="Roy S."/>
            <person name="Loubradou J."/>
            <person name="Henrissat B."/>
            <person name="Grigoriev I.V."/>
            <person name="Corradi N."/>
            <person name="Roux C."/>
            <person name="Martin F.M."/>
        </authorList>
    </citation>
    <scope>NUCLEOTIDE SEQUENCE [LARGE SCALE GENOMIC DNA]</scope>
    <source>
        <strain evidence="1 2">DAOM 194757</strain>
    </source>
</reference>
<dbReference type="EMBL" id="QKWP01001425">
    <property type="protein sequence ID" value="RIB09035.1"/>
    <property type="molecule type" value="Genomic_DNA"/>
</dbReference>
<evidence type="ECO:0000313" key="2">
    <source>
        <dbReference type="Proteomes" id="UP000266673"/>
    </source>
</evidence>
<gene>
    <name evidence="1" type="ORF">C2G38_2209987</name>
</gene>
<dbReference type="OrthoDB" id="2377115at2759"/>
<organism evidence="1 2">
    <name type="scientific">Gigaspora rosea</name>
    <dbReference type="NCBI Taxonomy" id="44941"/>
    <lineage>
        <taxon>Eukaryota</taxon>
        <taxon>Fungi</taxon>
        <taxon>Fungi incertae sedis</taxon>
        <taxon>Mucoromycota</taxon>
        <taxon>Glomeromycotina</taxon>
        <taxon>Glomeromycetes</taxon>
        <taxon>Diversisporales</taxon>
        <taxon>Gigasporaceae</taxon>
        <taxon>Gigaspora</taxon>
    </lineage>
</organism>
<evidence type="ECO:0000313" key="1">
    <source>
        <dbReference type="EMBL" id="RIB09035.1"/>
    </source>
</evidence>
<comment type="caution">
    <text evidence="1">The sequence shown here is derived from an EMBL/GenBank/DDBJ whole genome shotgun (WGS) entry which is preliminary data.</text>
</comment>
<accession>A0A397UFG2</accession>